<feature type="chain" id="PRO_5002053292" description="SCP domain-containing protein" evidence="1">
    <location>
        <begin position="29"/>
        <end position="311"/>
    </location>
</feature>
<protein>
    <recommendedName>
        <fullName evidence="2">SCP domain-containing protein</fullName>
    </recommendedName>
</protein>
<feature type="domain" description="SCP" evidence="2">
    <location>
        <begin position="73"/>
        <end position="244"/>
    </location>
</feature>
<feature type="non-terminal residue" evidence="3">
    <location>
        <position position="311"/>
    </location>
</feature>
<evidence type="ECO:0000313" key="3">
    <source>
        <dbReference type="EMBL" id="JAG26816.1"/>
    </source>
</evidence>
<dbReference type="Pfam" id="PF00188">
    <property type="entry name" value="CAP"/>
    <property type="match status" value="1"/>
</dbReference>
<dbReference type="SUPFAM" id="SSF55797">
    <property type="entry name" value="PR-1-like"/>
    <property type="match status" value="1"/>
</dbReference>
<dbReference type="PANTHER" id="PTHR10334">
    <property type="entry name" value="CYSTEINE-RICH SECRETORY PROTEIN-RELATED"/>
    <property type="match status" value="1"/>
</dbReference>
<reference evidence="3" key="2">
    <citation type="submission" date="2014-07" db="EMBL/GenBank/DDBJ databases">
        <authorList>
            <person name="Hull J."/>
        </authorList>
    </citation>
    <scope>NUCLEOTIDE SEQUENCE</scope>
</reference>
<dbReference type="CDD" id="cd05380">
    <property type="entry name" value="CAP_euk"/>
    <property type="match status" value="1"/>
</dbReference>
<dbReference type="GO" id="GO:0005576">
    <property type="term" value="C:extracellular region"/>
    <property type="evidence" value="ECO:0007669"/>
    <property type="project" value="UniProtKB-SubCell"/>
</dbReference>
<evidence type="ECO:0000259" key="2">
    <source>
        <dbReference type="SMART" id="SM00198"/>
    </source>
</evidence>
<dbReference type="SMART" id="SM00198">
    <property type="entry name" value="SCP"/>
    <property type="match status" value="1"/>
</dbReference>
<dbReference type="AlphaFoldDB" id="A0A0A9Y5A2"/>
<keyword evidence="1" id="KW-0732">Signal</keyword>
<gene>
    <name evidence="3" type="ORF">CM83_99303</name>
</gene>
<sequence length="311" mass="35541">MTFETKLTVFSVITAVVVSVCFVKNSTAWDWCGVEANCNDSQWKLTLKNSMCIYKNLPENEYYTNIREDTNDEFRKKQVIWHNSYRDKMAEGKIPGWPPAANMRQVTWAKELEEVALRFSFQTRRGHDQCRRTEKYEYVGQNCAMAWGGPIEEYREINHSFISWVKEYDAVNRETTPKKLVEKFVSSVKGMGVWGHLTGIVWGNLYKIGCATTIFDPKKPPVKGFEVHGRHQACNMYPHPNMFGEPIYTVGEACTKCPSGTQCNKKSTYPFLCALPGDPADEVPEFIFVGDPVGKGDRTLTVNLYFASLLF</sequence>
<proteinExistence type="predicted"/>
<dbReference type="InterPro" id="IPR035940">
    <property type="entry name" value="CAP_sf"/>
</dbReference>
<accession>A0A0A9Y5A2</accession>
<reference evidence="3" key="1">
    <citation type="journal article" date="2014" name="PLoS ONE">
        <title>Transcriptome-Based Identification of ABC Transporters in the Western Tarnished Plant Bug Lygus hesperus.</title>
        <authorList>
            <person name="Hull J.J."/>
            <person name="Chaney K."/>
            <person name="Geib S.M."/>
            <person name="Fabrick J.A."/>
            <person name="Brent C.S."/>
            <person name="Walsh D."/>
            <person name="Lavine L.C."/>
        </authorList>
    </citation>
    <scope>NUCLEOTIDE SEQUENCE</scope>
</reference>
<organism evidence="3">
    <name type="scientific">Lygus hesperus</name>
    <name type="common">Western plant bug</name>
    <dbReference type="NCBI Taxonomy" id="30085"/>
    <lineage>
        <taxon>Eukaryota</taxon>
        <taxon>Metazoa</taxon>
        <taxon>Ecdysozoa</taxon>
        <taxon>Arthropoda</taxon>
        <taxon>Hexapoda</taxon>
        <taxon>Insecta</taxon>
        <taxon>Pterygota</taxon>
        <taxon>Neoptera</taxon>
        <taxon>Paraneoptera</taxon>
        <taxon>Hemiptera</taxon>
        <taxon>Heteroptera</taxon>
        <taxon>Panheteroptera</taxon>
        <taxon>Cimicomorpha</taxon>
        <taxon>Miridae</taxon>
        <taxon>Mirini</taxon>
        <taxon>Lygus</taxon>
    </lineage>
</organism>
<dbReference type="EMBL" id="GBHO01016788">
    <property type="protein sequence ID" value="JAG26816.1"/>
    <property type="molecule type" value="Transcribed_RNA"/>
</dbReference>
<dbReference type="Gene3D" id="3.40.33.10">
    <property type="entry name" value="CAP"/>
    <property type="match status" value="1"/>
</dbReference>
<dbReference type="InterPro" id="IPR001283">
    <property type="entry name" value="CRISP-related"/>
</dbReference>
<name>A0A0A9Y5A2_LYGHE</name>
<feature type="signal peptide" evidence="1">
    <location>
        <begin position="1"/>
        <end position="28"/>
    </location>
</feature>
<dbReference type="InterPro" id="IPR014044">
    <property type="entry name" value="CAP_dom"/>
</dbReference>
<evidence type="ECO:0000256" key="1">
    <source>
        <dbReference type="SAM" id="SignalP"/>
    </source>
</evidence>